<keyword evidence="2" id="KW-1185">Reference proteome</keyword>
<evidence type="ECO:0000313" key="1">
    <source>
        <dbReference type="EMBL" id="KAK4200112.1"/>
    </source>
</evidence>
<dbReference type="Proteomes" id="UP001303160">
    <property type="component" value="Unassembled WGS sequence"/>
</dbReference>
<sequence length="235" mass="26511">VEFLASSATKPHVVFKVNLNAQKVASNRRAINAARVSIEAGQGANTGDDNCGVCQIKLCDYVTQTRIASAGFEFRVTNSNFTLGDFMDLIIGRPNTDMRMFNFCEVRGGALDGCRDWVTQAFIRAYMARCVGWEIVGITGPDGEFAKPEEEYEKISIQAERGATYIDWKHGRPGFHDVIGKFFDARRTSRAGRSKVIVYRDLPLENGRFWAERFSRVVRVVDEQRNPVILPYRDL</sequence>
<name>A0AAN6XLT7_9PEZI</name>
<protein>
    <submittedName>
        <fullName evidence="1">Uncharacterized protein</fullName>
    </submittedName>
</protein>
<dbReference type="EMBL" id="MU863923">
    <property type="protein sequence ID" value="KAK4200112.1"/>
    <property type="molecule type" value="Genomic_DNA"/>
</dbReference>
<accession>A0AAN6XLT7</accession>
<reference evidence="1" key="1">
    <citation type="journal article" date="2023" name="Mol. Phylogenet. Evol.">
        <title>Genome-scale phylogeny and comparative genomics of the fungal order Sordariales.</title>
        <authorList>
            <person name="Hensen N."/>
            <person name="Bonometti L."/>
            <person name="Westerberg I."/>
            <person name="Brannstrom I.O."/>
            <person name="Guillou S."/>
            <person name="Cros-Aarteil S."/>
            <person name="Calhoun S."/>
            <person name="Haridas S."/>
            <person name="Kuo A."/>
            <person name="Mondo S."/>
            <person name="Pangilinan J."/>
            <person name="Riley R."/>
            <person name="LaButti K."/>
            <person name="Andreopoulos B."/>
            <person name="Lipzen A."/>
            <person name="Chen C."/>
            <person name="Yan M."/>
            <person name="Daum C."/>
            <person name="Ng V."/>
            <person name="Clum A."/>
            <person name="Steindorff A."/>
            <person name="Ohm R.A."/>
            <person name="Martin F."/>
            <person name="Silar P."/>
            <person name="Natvig D.O."/>
            <person name="Lalanne C."/>
            <person name="Gautier V."/>
            <person name="Ament-Velasquez S.L."/>
            <person name="Kruys A."/>
            <person name="Hutchinson M.I."/>
            <person name="Powell A.J."/>
            <person name="Barry K."/>
            <person name="Miller A.N."/>
            <person name="Grigoriev I.V."/>
            <person name="Debuchy R."/>
            <person name="Gladieux P."/>
            <person name="Hiltunen Thoren M."/>
            <person name="Johannesson H."/>
        </authorList>
    </citation>
    <scope>NUCLEOTIDE SEQUENCE</scope>
    <source>
        <strain evidence="1">CBS 315.58</strain>
    </source>
</reference>
<feature type="non-terminal residue" evidence="1">
    <location>
        <position position="1"/>
    </location>
</feature>
<evidence type="ECO:0000313" key="2">
    <source>
        <dbReference type="Proteomes" id="UP001303160"/>
    </source>
</evidence>
<proteinExistence type="predicted"/>
<gene>
    <name evidence="1" type="ORF">QBC40DRAFT_155431</name>
</gene>
<feature type="non-terminal residue" evidence="1">
    <location>
        <position position="235"/>
    </location>
</feature>
<reference evidence="1" key="2">
    <citation type="submission" date="2023-05" db="EMBL/GenBank/DDBJ databases">
        <authorList>
            <consortium name="Lawrence Berkeley National Laboratory"/>
            <person name="Steindorff A."/>
            <person name="Hensen N."/>
            <person name="Bonometti L."/>
            <person name="Westerberg I."/>
            <person name="Brannstrom I.O."/>
            <person name="Guillou S."/>
            <person name="Cros-Aarteil S."/>
            <person name="Calhoun S."/>
            <person name="Haridas S."/>
            <person name="Kuo A."/>
            <person name="Mondo S."/>
            <person name="Pangilinan J."/>
            <person name="Riley R."/>
            <person name="Labutti K."/>
            <person name="Andreopoulos B."/>
            <person name="Lipzen A."/>
            <person name="Chen C."/>
            <person name="Yanf M."/>
            <person name="Daum C."/>
            <person name="Ng V."/>
            <person name="Clum A."/>
            <person name="Ohm R."/>
            <person name="Martin F."/>
            <person name="Silar P."/>
            <person name="Natvig D."/>
            <person name="Lalanne C."/>
            <person name="Gautier V."/>
            <person name="Ament-Velasquez S.L."/>
            <person name="Kruys A."/>
            <person name="Hutchinson M.I."/>
            <person name="Powell A.J."/>
            <person name="Barry K."/>
            <person name="Miller A.N."/>
            <person name="Grigoriev I.V."/>
            <person name="Debuchy R."/>
            <person name="Gladieux P."/>
            <person name="Thoren M.H."/>
            <person name="Johannesson H."/>
        </authorList>
    </citation>
    <scope>NUCLEOTIDE SEQUENCE</scope>
    <source>
        <strain evidence="1">CBS 315.58</strain>
    </source>
</reference>
<organism evidence="1 2">
    <name type="scientific">Triangularia verruculosa</name>
    <dbReference type="NCBI Taxonomy" id="2587418"/>
    <lineage>
        <taxon>Eukaryota</taxon>
        <taxon>Fungi</taxon>
        <taxon>Dikarya</taxon>
        <taxon>Ascomycota</taxon>
        <taxon>Pezizomycotina</taxon>
        <taxon>Sordariomycetes</taxon>
        <taxon>Sordariomycetidae</taxon>
        <taxon>Sordariales</taxon>
        <taxon>Podosporaceae</taxon>
        <taxon>Triangularia</taxon>
    </lineage>
</organism>
<comment type="caution">
    <text evidence="1">The sequence shown here is derived from an EMBL/GenBank/DDBJ whole genome shotgun (WGS) entry which is preliminary data.</text>
</comment>
<dbReference type="AlphaFoldDB" id="A0AAN6XLT7"/>